<feature type="region of interest" description="Disordered" evidence="1">
    <location>
        <begin position="1"/>
        <end position="22"/>
    </location>
</feature>
<comment type="caution">
    <text evidence="2">The sequence shown here is derived from an EMBL/GenBank/DDBJ whole genome shotgun (WGS) entry which is preliminary data.</text>
</comment>
<dbReference type="EMBL" id="AEJB01000579">
    <property type="protein sequence ID" value="ELP62778.1"/>
    <property type="molecule type" value="Genomic_DNA"/>
</dbReference>
<evidence type="ECO:0000256" key="1">
    <source>
        <dbReference type="SAM" id="MobiDB-lite"/>
    </source>
</evidence>
<evidence type="ECO:0000313" key="3">
    <source>
        <dbReference type="Proteomes" id="UP000010931"/>
    </source>
</evidence>
<accession>L7ETN5</accession>
<name>L7ETN5_STRT8</name>
<dbReference type="Proteomes" id="UP000010931">
    <property type="component" value="Unassembled WGS sequence"/>
</dbReference>
<keyword evidence="3" id="KW-1185">Reference proteome</keyword>
<reference evidence="2 3" key="1">
    <citation type="journal article" date="2011" name="Plasmid">
        <title>Streptomyces turgidiscabies Car8 contains a modular pathogenicity island that shares virulence genes with other actinobacterial plant pathogens.</title>
        <authorList>
            <person name="Huguet-Tapia J.C."/>
            <person name="Badger J.H."/>
            <person name="Loria R."/>
            <person name="Pettis G.S."/>
        </authorList>
    </citation>
    <scope>NUCLEOTIDE SEQUENCE [LARGE SCALE GENOMIC DNA]</scope>
    <source>
        <strain evidence="2 3">Car8</strain>
    </source>
</reference>
<sequence>MFRPRRPYPSHPVPGTPGETVEVTLELPRRAFEIWDEA</sequence>
<proteinExistence type="predicted"/>
<feature type="non-terminal residue" evidence="2">
    <location>
        <position position="38"/>
    </location>
</feature>
<evidence type="ECO:0000313" key="2">
    <source>
        <dbReference type="EMBL" id="ELP62778.1"/>
    </source>
</evidence>
<gene>
    <name evidence="2" type="ORF">STRTUCAR8_04532</name>
</gene>
<protein>
    <submittedName>
        <fullName evidence="2">Uncharacterized protein</fullName>
    </submittedName>
</protein>
<organism evidence="2 3">
    <name type="scientific">Streptomyces turgidiscabies (strain Car8)</name>
    <dbReference type="NCBI Taxonomy" id="698760"/>
    <lineage>
        <taxon>Bacteria</taxon>
        <taxon>Bacillati</taxon>
        <taxon>Actinomycetota</taxon>
        <taxon>Actinomycetes</taxon>
        <taxon>Kitasatosporales</taxon>
        <taxon>Streptomycetaceae</taxon>
        <taxon>Streptomyces</taxon>
    </lineage>
</organism>
<dbReference type="AlphaFoldDB" id="L7ETN5"/>